<proteinExistence type="predicted"/>
<dbReference type="GO" id="GO:0003676">
    <property type="term" value="F:nucleic acid binding"/>
    <property type="evidence" value="ECO:0007669"/>
    <property type="project" value="InterPro"/>
</dbReference>
<dbReference type="InterPro" id="IPR003615">
    <property type="entry name" value="HNH_nuc"/>
</dbReference>
<dbReference type="GO" id="GO:0008270">
    <property type="term" value="F:zinc ion binding"/>
    <property type="evidence" value="ECO:0007669"/>
    <property type="project" value="InterPro"/>
</dbReference>
<organism evidence="2 3">
    <name type="scientific">Microbacterium phage Footloose</name>
    <dbReference type="NCBI Taxonomy" id="2836048"/>
    <lineage>
        <taxon>Viruses</taxon>
        <taxon>Duplodnaviria</taxon>
        <taxon>Heunggongvirae</taxon>
        <taxon>Uroviricota</taxon>
        <taxon>Caudoviricetes</taxon>
        <taxon>Footloosevirus</taxon>
        <taxon>Footloosevirus footloose</taxon>
    </lineage>
</organism>
<gene>
    <name evidence="2" type="primary">16</name>
    <name evidence="2" type="ORF">SEA_FOOTLOOSE_16</name>
</gene>
<name>A0A8F3E9Q2_9CAUD</name>
<dbReference type="GO" id="GO:0004519">
    <property type="term" value="F:endonuclease activity"/>
    <property type="evidence" value="ECO:0007669"/>
    <property type="project" value="UniProtKB-KW"/>
</dbReference>
<dbReference type="Proteomes" id="UP000693692">
    <property type="component" value="Segment"/>
</dbReference>
<dbReference type="GeneID" id="80019004"/>
<protein>
    <submittedName>
        <fullName evidence="2">HNH endonuclease</fullName>
    </submittedName>
</protein>
<keyword evidence="2" id="KW-0540">Nuclease</keyword>
<dbReference type="KEGG" id="vg:80019004"/>
<dbReference type="CDD" id="cd00085">
    <property type="entry name" value="HNHc"/>
    <property type="match status" value="1"/>
</dbReference>
<dbReference type="RefSeq" id="YP_010754413.1">
    <property type="nucleotide sequence ID" value="NC_073460.1"/>
</dbReference>
<dbReference type="Pfam" id="PF01844">
    <property type="entry name" value="HNH"/>
    <property type="match status" value="1"/>
</dbReference>
<dbReference type="SMART" id="SM00507">
    <property type="entry name" value="HNHc"/>
    <property type="match status" value="1"/>
</dbReference>
<dbReference type="EMBL" id="MZ150789">
    <property type="protein sequence ID" value="QWY84598.1"/>
    <property type="molecule type" value="Genomic_DNA"/>
</dbReference>
<dbReference type="InterPro" id="IPR002711">
    <property type="entry name" value="HNH"/>
</dbReference>
<evidence type="ECO:0000259" key="1">
    <source>
        <dbReference type="SMART" id="SM00507"/>
    </source>
</evidence>
<sequence>MLARALCSTHYSRWRRAGGQVRPKAWISDTERRCSKCEVVKHPAEFYSAKGGWCSSCQRDHGRRKYTKVLVPLPACYCVECGERYSPRRRTDIICSRACAETRRRRFQRIESPVYRALRAEATVEVVDPAIVFERDDWICQLCHEDIPRSAVWPDPLSATMDHIKPLSRGGEHSYANCQASHFTCNASKGAKYEEADA</sequence>
<evidence type="ECO:0000313" key="3">
    <source>
        <dbReference type="Proteomes" id="UP000693692"/>
    </source>
</evidence>
<evidence type="ECO:0000313" key="2">
    <source>
        <dbReference type="EMBL" id="QWY84598.1"/>
    </source>
</evidence>
<reference evidence="2" key="1">
    <citation type="submission" date="2021-05" db="EMBL/GenBank/DDBJ databases">
        <authorList>
            <person name="Brink J."/>
            <person name="Busse A.L."/>
            <person name="Crowley H.J."/>
            <person name="Hall C.J."/>
            <person name="Hetherington P."/>
            <person name="Hovde T.M."/>
            <person name="Johnson J.A."/>
            <person name="Karch K.E."/>
            <person name="Krueger C.J."/>
            <person name="Lundberg T.J."/>
            <person name="Madla Sanchez I."/>
            <person name="Mathiesen C."/>
            <person name="Moore L.J."/>
            <person name="Nordberg R.J."/>
            <person name="Petersen I.M."/>
            <person name="Piton K.L."/>
            <person name="Rozycki S.T."/>
            <person name="Rutten E."/>
            <person name="Samuelson I.O."/>
            <person name="Sarkilahti S.K."/>
            <person name="Schubert K.A."/>
            <person name="Stamness T.F."/>
            <person name="Tinman A.J."/>
            <person name="Tutterrow P.B."/>
            <person name="Wanzek N.C."/>
            <person name="Wheeler C.D."/>
            <person name="Spring A.M."/>
            <person name="Klyczek K."/>
            <person name="Garlena R.A."/>
            <person name="Russell D.A."/>
            <person name="Pope W.H."/>
            <person name="Jacobs-Sera D."/>
            <person name="Hatfull G.F."/>
        </authorList>
    </citation>
    <scope>NUCLEOTIDE SEQUENCE</scope>
</reference>
<keyword evidence="2" id="KW-0378">Hydrolase</keyword>
<dbReference type="Gene3D" id="1.10.30.50">
    <property type="match status" value="1"/>
</dbReference>
<feature type="domain" description="HNH nuclease" evidence="1">
    <location>
        <begin position="127"/>
        <end position="187"/>
    </location>
</feature>
<keyword evidence="2" id="KW-0255">Endonuclease</keyword>
<keyword evidence="3" id="KW-1185">Reference proteome</keyword>
<accession>A0A8F3E9Q2</accession>